<dbReference type="Proteomes" id="UP000028643">
    <property type="component" value="Unassembled WGS sequence"/>
</dbReference>
<keyword evidence="2" id="KW-0547">Nucleotide-binding</keyword>
<dbReference type="SMART" id="SM00382">
    <property type="entry name" value="AAA"/>
    <property type="match status" value="1"/>
</dbReference>
<dbReference type="GO" id="GO:0005524">
    <property type="term" value="F:ATP binding"/>
    <property type="evidence" value="ECO:0007669"/>
    <property type="project" value="UniProtKB-KW"/>
</dbReference>
<reference evidence="2 3" key="1">
    <citation type="submission" date="2014-07" db="EMBL/GenBank/DDBJ databases">
        <title>Draft Genome Sequences of Environmental Pseudomonas syringae strains.</title>
        <authorList>
            <person name="Baltrus D.A."/>
            <person name="Berge O."/>
            <person name="Morris C."/>
        </authorList>
    </citation>
    <scope>NUCLEOTIDE SEQUENCE [LARGE SCALE GENOMIC DNA]</scope>
    <source>
        <strain evidence="2 3">CEB003</strain>
    </source>
</reference>
<evidence type="ECO:0000313" key="3">
    <source>
        <dbReference type="Proteomes" id="UP000028643"/>
    </source>
</evidence>
<dbReference type="Pfam" id="PF01695">
    <property type="entry name" value="IstB_IS21"/>
    <property type="match status" value="1"/>
</dbReference>
<feature type="domain" description="AAA+ ATPase" evidence="1">
    <location>
        <begin position="123"/>
        <end position="258"/>
    </location>
</feature>
<comment type="caution">
    <text evidence="2">The sequence shown here is derived from an EMBL/GenBank/DDBJ whole genome shotgun (WGS) entry which is preliminary data.</text>
</comment>
<dbReference type="EMBL" id="JPQT01000106">
    <property type="protein sequence ID" value="KFE51113.1"/>
    <property type="molecule type" value="Genomic_DNA"/>
</dbReference>
<proteinExistence type="predicted"/>
<keyword evidence="2" id="KW-0067">ATP-binding</keyword>
<name>A0A085V6Q0_PSESX</name>
<gene>
    <name evidence="2" type="ORF">IV02_13985</name>
</gene>
<dbReference type="Gene3D" id="3.40.50.300">
    <property type="entry name" value="P-loop containing nucleotide triphosphate hydrolases"/>
    <property type="match status" value="1"/>
</dbReference>
<dbReference type="PATRIC" id="fig|317.174.peg.2868"/>
<sequence>MSRVSNFIRQPAVQMVAGECQEHGKVEFAHVEQFDGSVTAQGCRRCYWADLNTAPNDSCEHALALARQKAERLNSALIGSGITPRFAECRFDNYRTNGGDSEMVKALETCRAYAQGFEDHYRDGRNLLLLGNLGTGKTHLAAAIAKHLITELAATALIVSAAEIIRVSKGVMTKGAAYTERDVIDELASVDLLIIDEVGAQAGTAYELGVLHEVIDRRYQLIKPSMVISNMDAKGLGQYIGDRALDRLRENRALLAGFTWASARGRA</sequence>
<accession>A0A085V6Q0</accession>
<organism evidence="2 3">
    <name type="scientific">Pseudomonas syringae</name>
    <dbReference type="NCBI Taxonomy" id="317"/>
    <lineage>
        <taxon>Bacteria</taxon>
        <taxon>Pseudomonadati</taxon>
        <taxon>Pseudomonadota</taxon>
        <taxon>Gammaproteobacteria</taxon>
        <taxon>Pseudomonadales</taxon>
        <taxon>Pseudomonadaceae</taxon>
        <taxon>Pseudomonas</taxon>
    </lineage>
</organism>
<dbReference type="GO" id="GO:0006260">
    <property type="term" value="P:DNA replication"/>
    <property type="evidence" value="ECO:0007669"/>
    <property type="project" value="TreeGrafter"/>
</dbReference>
<dbReference type="InterPro" id="IPR027417">
    <property type="entry name" value="P-loop_NTPase"/>
</dbReference>
<dbReference type="RefSeq" id="WP_080290735.1">
    <property type="nucleotide sequence ID" value="NZ_JPQT01000106.1"/>
</dbReference>
<dbReference type="PANTHER" id="PTHR30050:SF4">
    <property type="entry name" value="ATP-BINDING PROTEIN RV3427C IN INSERTION SEQUENCE-RELATED"/>
    <property type="match status" value="1"/>
</dbReference>
<dbReference type="InterPro" id="IPR002611">
    <property type="entry name" value="IstB_ATP-bd"/>
</dbReference>
<evidence type="ECO:0000313" key="2">
    <source>
        <dbReference type="EMBL" id="KFE51113.1"/>
    </source>
</evidence>
<protein>
    <submittedName>
        <fullName evidence="2">ATP-binding protein</fullName>
    </submittedName>
</protein>
<dbReference type="InterPro" id="IPR003593">
    <property type="entry name" value="AAA+_ATPase"/>
</dbReference>
<dbReference type="SUPFAM" id="SSF52540">
    <property type="entry name" value="P-loop containing nucleoside triphosphate hydrolases"/>
    <property type="match status" value="1"/>
</dbReference>
<dbReference type="AlphaFoldDB" id="A0A085V6Q0"/>
<dbReference type="PANTHER" id="PTHR30050">
    <property type="entry name" value="CHROMOSOMAL REPLICATION INITIATOR PROTEIN DNAA"/>
    <property type="match status" value="1"/>
</dbReference>
<evidence type="ECO:0000259" key="1">
    <source>
        <dbReference type="SMART" id="SM00382"/>
    </source>
</evidence>